<dbReference type="Proteomes" id="UP001066276">
    <property type="component" value="Chromosome 5"/>
</dbReference>
<keyword evidence="3" id="KW-1185">Reference proteome</keyword>
<comment type="caution">
    <text evidence="2">The sequence shown here is derived from an EMBL/GenBank/DDBJ whole genome shotgun (WGS) entry which is preliminary data.</text>
</comment>
<dbReference type="EMBL" id="JANPWB010000009">
    <property type="protein sequence ID" value="KAJ1155566.1"/>
    <property type="molecule type" value="Genomic_DNA"/>
</dbReference>
<dbReference type="AlphaFoldDB" id="A0AAV7RSR3"/>
<accession>A0AAV7RSR3</accession>
<protein>
    <submittedName>
        <fullName evidence="2">Uncharacterized protein</fullName>
    </submittedName>
</protein>
<name>A0AAV7RSR3_PLEWA</name>
<evidence type="ECO:0000313" key="3">
    <source>
        <dbReference type="Proteomes" id="UP001066276"/>
    </source>
</evidence>
<sequence>MRVLSDQAQLSVRSPHPPRWHPSVPARRAQLLRPPDRSAPRWVRVLVSVRAPREPLRRPGQVSGVSGYY</sequence>
<evidence type="ECO:0000256" key="1">
    <source>
        <dbReference type="SAM" id="MobiDB-lite"/>
    </source>
</evidence>
<reference evidence="2" key="1">
    <citation type="journal article" date="2022" name="bioRxiv">
        <title>Sequencing and chromosome-scale assembly of the giantPleurodeles waltlgenome.</title>
        <authorList>
            <person name="Brown T."/>
            <person name="Elewa A."/>
            <person name="Iarovenko S."/>
            <person name="Subramanian E."/>
            <person name="Araus A.J."/>
            <person name="Petzold A."/>
            <person name="Susuki M."/>
            <person name="Suzuki K.-i.T."/>
            <person name="Hayashi T."/>
            <person name="Toyoda A."/>
            <person name="Oliveira C."/>
            <person name="Osipova E."/>
            <person name="Leigh N.D."/>
            <person name="Simon A."/>
            <person name="Yun M.H."/>
        </authorList>
    </citation>
    <scope>NUCLEOTIDE SEQUENCE</scope>
    <source>
        <strain evidence="2">20211129_DDA</strain>
        <tissue evidence="2">Liver</tissue>
    </source>
</reference>
<proteinExistence type="predicted"/>
<feature type="compositionally biased region" description="Polar residues" evidence="1">
    <location>
        <begin position="1"/>
        <end position="12"/>
    </location>
</feature>
<evidence type="ECO:0000313" key="2">
    <source>
        <dbReference type="EMBL" id="KAJ1155566.1"/>
    </source>
</evidence>
<organism evidence="2 3">
    <name type="scientific">Pleurodeles waltl</name>
    <name type="common">Iberian ribbed newt</name>
    <dbReference type="NCBI Taxonomy" id="8319"/>
    <lineage>
        <taxon>Eukaryota</taxon>
        <taxon>Metazoa</taxon>
        <taxon>Chordata</taxon>
        <taxon>Craniata</taxon>
        <taxon>Vertebrata</taxon>
        <taxon>Euteleostomi</taxon>
        <taxon>Amphibia</taxon>
        <taxon>Batrachia</taxon>
        <taxon>Caudata</taxon>
        <taxon>Salamandroidea</taxon>
        <taxon>Salamandridae</taxon>
        <taxon>Pleurodelinae</taxon>
        <taxon>Pleurodeles</taxon>
    </lineage>
</organism>
<gene>
    <name evidence="2" type="ORF">NDU88_008295</name>
</gene>
<feature type="region of interest" description="Disordered" evidence="1">
    <location>
        <begin position="1"/>
        <end position="33"/>
    </location>
</feature>